<gene>
    <name evidence="2" type="ORF">BN1209_1236</name>
</gene>
<feature type="domain" description="Filamentous haemagglutinin FhaB/tRNA nuclease CdiA-like TPS" evidence="1">
    <location>
        <begin position="74"/>
        <end position="182"/>
    </location>
</feature>
<protein>
    <submittedName>
        <fullName evidence="2">Filamentous hemagglutinin-like protein</fullName>
    </submittedName>
</protein>
<dbReference type="HOGENOM" id="CLU_262045_0_0_4"/>
<dbReference type="Pfam" id="PF13018">
    <property type="entry name" value="ESPR"/>
    <property type="match status" value="1"/>
</dbReference>
<dbReference type="InterPro" id="IPR012334">
    <property type="entry name" value="Pectin_lyas_fold"/>
</dbReference>
<dbReference type="KEGG" id="mbac:BN1209_1236"/>
<dbReference type="RefSeq" id="WP_082048414.1">
    <property type="nucleotide sequence ID" value="NZ_LN794158.1"/>
</dbReference>
<dbReference type="SUPFAM" id="SSF51126">
    <property type="entry name" value="Pectin lyase-like"/>
    <property type="match status" value="1"/>
</dbReference>
<dbReference type="OrthoDB" id="218680at2"/>
<dbReference type="Gene3D" id="2.160.20.10">
    <property type="entry name" value="Single-stranded right-handed beta-helix, Pectin lyase-like"/>
    <property type="match status" value="1"/>
</dbReference>
<dbReference type="InterPro" id="IPR024973">
    <property type="entry name" value="ESPR"/>
</dbReference>
<dbReference type="STRING" id="1581680.BN1209_1236"/>
<dbReference type="InterPro" id="IPR050909">
    <property type="entry name" value="Bact_Autotransporter_VF"/>
</dbReference>
<evidence type="ECO:0000313" key="3">
    <source>
        <dbReference type="Proteomes" id="UP000056322"/>
    </source>
</evidence>
<keyword evidence="3" id="KW-1185">Reference proteome</keyword>
<dbReference type="InterPro" id="IPR008638">
    <property type="entry name" value="FhaB/CdiA-like_TPS"/>
</dbReference>
<sequence>MNKNVFRLVYSKHLGMFVPAAETASGHAGKASSSAARSRRRLLAVMMASSLALSASLSMADALDGLMPTGGLVPAGNPASWEGATYVKNGAVMDINQNIPKAILNWEKLNLSNGETLNFNQASASWSALNRIHSIDPSSIAGNVNALGHVYFINSNGIIFGNGAQINVGSLTASSLNLTDTLFKNGVISDPKNPSFSGTTGFVQVDAGANLNASAGGRIMLLAPNVRNDGIIHTPEGQTILAAGQKVYLSGSTDPAGLLVEVDTGGTATNLGDIVSKLGNVTMVGLAVNQQGRISASTSVRANGSVKLLARDTVTVPQNQAVASRGGVLTLANNSVTKIDVEVADKEEILTSQLTDTSGNKVLGSSKVELSGGVININGSIVANGGDVSAIAKFNPSLSTDLKNSAADAVSATRVYLGSDASIDVSGLDATAPMSRNQLEIQLYSEQLKDTPLLRGTDFLGKTIYVDARKGTDLIAADALEAAKAIKGVTIAEVMSKAGTVKFENSLGDVILAKGSNVDVSGGTVTYESGFVRESQILYKGNNIAISAADKNTPYEGFADIYSVTDQKWGVTRSWDLGNKYGQFYQAYANGRDAGAVNIVATNALLAADLRGFQKEGYYQRDGQVLGGSFIFTLNPAAGDSPSFRFVTDNNNILSSNFSVVGELDTASQKFGLGSSLTPGVIQVETTMFSTDKTASAGGFSRFSLNALAGNIAVDAPIQLSPKGSVELQTMGQINVNASITSPGGMIAIKGGDTSLGDNVNISTSGIYTNDTVGIAGATLNNVVTDAGTITIAQNDINNRGLSIGQGVRIEANAGAWLNSSKLLNGGKGGSITLTGVASLGDTITSAYGFSKGGSLALTAYRNIQVGGQSPAALDIANTLWLPESFFGQGGFSQYNIKTSYLDSSILIGDFAGTRTTILPQTQTLLTNAGYRSLLSGADMSIVASPILPASYLRKPASITFNSFGKLTLQENATVKLDAPNSGAGGSIGLQSNEQMTLLGSLITPAGVISADLLSTMSQYPEYDDKLSIFVGSQALLSAKGHYAVTPSNNGLIKAAVSEAGSISLNGGDRAVVVLKEGSLLDVSGVSGEVDEALQAGYARKILNGSAGSISIAGRNGMVLDGDMKASASASGADGSLSITFAGSDDSTGVYPNGARIFELTPSKVVRGLNIDVNSTLTAFNGSGVISSGLISAQQIADAGFGKLTLDVDRSGQGDKILIANTLNLKLQNSLILKTSLLEVANNVTANLSADYIAVGGASSVRPSSGGGGVTTQWAVDRFDWRCGFRRGECNKT</sequence>
<dbReference type="PANTHER" id="PTHR12338:SF5">
    <property type="entry name" value="ANTIGEN 43-RELATED"/>
    <property type="match status" value="1"/>
</dbReference>
<dbReference type="InterPro" id="IPR011050">
    <property type="entry name" value="Pectin_lyase_fold/virulence"/>
</dbReference>
<dbReference type="SMART" id="SM00912">
    <property type="entry name" value="Haemagg_act"/>
    <property type="match status" value="1"/>
</dbReference>
<accession>A0A0B7IVF0</accession>
<dbReference type="Pfam" id="PF05860">
    <property type="entry name" value="TPS"/>
    <property type="match status" value="1"/>
</dbReference>
<dbReference type="PANTHER" id="PTHR12338">
    <property type="entry name" value="AUTOTRANSPORTER"/>
    <property type="match status" value="1"/>
</dbReference>
<organism evidence="2 3">
    <name type="scientific">Candidatus Methylopumilus turicensis</name>
    <dbReference type="NCBI Taxonomy" id="1581680"/>
    <lineage>
        <taxon>Bacteria</taxon>
        <taxon>Pseudomonadati</taxon>
        <taxon>Pseudomonadota</taxon>
        <taxon>Betaproteobacteria</taxon>
        <taxon>Nitrosomonadales</taxon>
        <taxon>Methylophilaceae</taxon>
        <taxon>Candidatus Methylopumilus</taxon>
    </lineage>
</organism>
<dbReference type="NCBIfam" id="TIGR01901">
    <property type="entry name" value="adhes_NPXG"/>
    <property type="match status" value="1"/>
</dbReference>
<dbReference type="Proteomes" id="UP000056322">
    <property type="component" value="Chromosome 1"/>
</dbReference>
<evidence type="ECO:0000259" key="1">
    <source>
        <dbReference type="SMART" id="SM00912"/>
    </source>
</evidence>
<dbReference type="EMBL" id="LN794158">
    <property type="protein sequence ID" value="CEN56276.1"/>
    <property type="molecule type" value="Genomic_DNA"/>
</dbReference>
<proteinExistence type="predicted"/>
<evidence type="ECO:0000313" key="2">
    <source>
        <dbReference type="EMBL" id="CEN56276.1"/>
    </source>
</evidence>
<reference evidence="3" key="1">
    <citation type="submission" date="2014-12" db="EMBL/GenBank/DDBJ databases">
        <authorList>
            <person name="Salcher M.M."/>
        </authorList>
    </citation>
    <scope>NUCLEOTIDE SEQUENCE [LARGE SCALE GENOMIC DNA]</scope>
    <source>
        <strain evidence="3">MMS-10A-171</strain>
    </source>
</reference>
<name>A0A0B7IVF0_9PROT</name>